<dbReference type="AlphaFoldDB" id="A0A382ASE5"/>
<dbReference type="GO" id="GO:0016020">
    <property type="term" value="C:membrane"/>
    <property type="evidence" value="ECO:0007669"/>
    <property type="project" value="UniProtKB-SubCell"/>
</dbReference>
<dbReference type="PANTHER" id="PTHR43027:SF2">
    <property type="entry name" value="TRANSPORT PERMEASE PROTEIN"/>
    <property type="match status" value="1"/>
</dbReference>
<keyword evidence="2 5" id="KW-0812">Transmembrane</keyword>
<dbReference type="GO" id="GO:0140359">
    <property type="term" value="F:ABC-type transporter activity"/>
    <property type="evidence" value="ECO:0007669"/>
    <property type="project" value="InterPro"/>
</dbReference>
<feature type="transmembrane region" description="Helical" evidence="5">
    <location>
        <begin position="341"/>
        <end position="359"/>
    </location>
</feature>
<dbReference type="PROSITE" id="PS51012">
    <property type="entry name" value="ABC_TM2"/>
    <property type="match status" value="1"/>
</dbReference>
<evidence type="ECO:0000256" key="4">
    <source>
        <dbReference type="ARBA" id="ARBA00023136"/>
    </source>
</evidence>
<evidence type="ECO:0000256" key="1">
    <source>
        <dbReference type="ARBA" id="ARBA00004141"/>
    </source>
</evidence>
<feature type="domain" description="ABC transmembrane type-2" evidence="6">
    <location>
        <begin position="132"/>
        <end position="362"/>
    </location>
</feature>
<evidence type="ECO:0000256" key="3">
    <source>
        <dbReference type="ARBA" id="ARBA00022989"/>
    </source>
</evidence>
<feature type="transmembrane region" description="Helical" evidence="5">
    <location>
        <begin position="20"/>
        <end position="38"/>
    </location>
</feature>
<feature type="transmembrane region" description="Helical" evidence="5">
    <location>
        <begin position="286"/>
        <end position="308"/>
    </location>
</feature>
<dbReference type="PANTHER" id="PTHR43027">
    <property type="entry name" value="DOXORUBICIN RESISTANCE ABC TRANSPORTER PERMEASE PROTEIN DRRC-RELATED"/>
    <property type="match status" value="1"/>
</dbReference>
<dbReference type="EMBL" id="UINC01026649">
    <property type="protein sequence ID" value="SVB04465.1"/>
    <property type="molecule type" value="Genomic_DNA"/>
</dbReference>
<dbReference type="InterPro" id="IPR013525">
    <property type="entry name" value="ABC2_TM"/>
</dbReference>
<organism evidence="7">
    <name type="scientific">marine metagenome</name>
    <dbReference type="NCBI Taxonomy" id="408172"/>
    <lineage>
        <taxon>unclassified sequences</taxon>
        <taxon>metagenomes</taxon>
        <taxon>ecological metagenomes</taxon>
    </lineage>
</organism>
<feature type="transmembrane region" description="Helical" evidence="5">
    <location>
        <begin position="223"/>
        <end position="244"/>
    </location>
</feature>
<evidence type="ECO:0000313" key="7">
    <source>
        <dbReference type="EMBL" id="SVB04465.1"/>
    </source>
</evidence>
<evidence type="ECO:0000256" key="5">
    <source>
        <dbReference type="SAM" id="Phobius"/>
    </source>
</evidence>
<accession>A0A382ASE5</accession>
<protein>
    <recommendedName>
        <fullName evidence="6">ABC transmembrane type-2 domain-containing protein</fullName>
    </recommendedName>
</protein>
<name>A0A382ASE5_9ZZZZ</name>
<dbReference type="InterPro" id="IPR052902">
    <property type="entry name" value="ABC-2_transporter"/>
</dbReference>
<proteinExistence type="predicted"/>
<sequence length="362" mass="39229">MLVFTLTNLKMMSRNRQATFWALFFPLMLVVVFGLLDIKGVGSPNLVLVDQANTEASKLLREQLAGIEFLGLEQTPTSESAARLRVAEGDLDYLLIIPVGFVDLSPEGSSIAPASVALVHNTRDLQRNQLVEGVLRNLVAKVQPSSLSNAQALQVVSEEIPIPEVSYFDSVLMGLIALGIMTSAIISIPVRISTYRNNSILKRLLVTPLPIWKYFASEISAHLVLAMVQAGIILAVGVFVFGARVHGNPVWLFVIVPLGSLVFLNIGFILSAWARTPAAASGMGNAVVLPMMFFAGTFFSTTTFPWIFPYLAEALPLTPMLSAMRQVAIDGAPLWETWPQLAIMAGWAAGTAVVAAKVFRFS</sequence>
<dbReference type="InterPro" id="IPR047817">
    <property type="entry name" value="ABC2_TM_bact-type"/>
</dbReference>
<evidence type="ECO:0000259" key="6">
    <source>
        <dbReference type="PROSITE" id="PS51012"/>
    </source>
</evidence>
<keyword evidence="4 5" id="KW-0472">Membrane</keyword>
<feature type="transmembrane region" description="Helical" evidence="5">
    <location>
        <begin position="171"/>
        <end position="192"/>
    </location>
</feature>
<evidence type="ECO:0000256" key="2">
    <source>
        <dbReference type="ARBA" id="ARBA00022692"/>
    </source>
</evidence>
<keyword evidence="3 5" id="KW-1133">Transmembrane helix</keyword>
<gene>
    <name evidence="7" type="ORF">METZ01_LOCUS157319</name>
</gene>
<comment type="subcellular location">
    <subcellularLocation>
        <location evidence="1">Membrane</location>
        <topology evidence="1">Multi-pass membrane protein</topology>
    </subcellularLocation>
</comment>
<feature type="transmembrane region" description="Helical" evidence="5">
    <location>
        <begin position="250"/>
        <end position="274"/>
    </location>
</feature>
<reference evidence="7" key="1">
    <citation type="submission" date="2018-05" db="EMBL/GenBank/DDBJ databases">
        <authorList>
            <person name="Lanie J.A."/>
            <person name="Ng W.-L."/>
            <person name="Kazmierczak K.M."/>
            <person name="Andrzejewski T.M."/>
            <person name="Davidsen T.M."/>
            <person name="Wayne K.J."/>
            <person name="Tettelin H."/>
            <person name="Glass J.I."/>
            <person name="Rusch D."/>
            <person name="Podicherti R."/>
            <person name="Tsui H.-C.T."/>
            <person name="Winkler M.E."/>
        </authorList>
    </citation>
    <scope>NUCLEOTIDE SEQUENCE</scope>
</reference>
<dbReference type="Pfam" id="PF12698">
    <property type="entry name" value="ABC2_membrane_3"/>
    <property type="match status" value="1"/>
</dbReference>